<evidence type="ECO:0000256" key="1">
    <source>
        <dbReference type="ARBA" id="ARBA00001971"/>
    </source>
</evidence>
<dbReference type="CDD" id="cd11053">
    <property type="entry name" value="CYP110-like"/>
    <property type="match status" value="1"/>
</dbReference>
<dbReference type="RefSeq" id="WP_185063592.1">
    <property type="nucleotide sequence ID" value="NZ_BAABJP010000043.1"/>
</dbReference>
<dbReference type="PROSITE" id="PS00086">
    <property type="entry name" value="CYTOCHROME_P450"/>
    <property type="match status" value="1"/>
</dbReference>
<organism evidence="4 5">
    <name type="scientific">Pseudonocardia eucalypti</name>
    <dbReference type="NCBI Taxonomy" id="648755"/>
    <lineage>
        <taxon>Bacteria</taxon>
        <taxon>Bacillati</taxon>
        <taxon>Actinomycetota</taxon>
        <taxon>Actinomycetes</taxon>
        <taxon>Pseudonocardiales</taxon>
        <taxon>Pseudonocardiaceae</taxon>
        <taxon>Pseudonocardia</taxon>
    </lineage>
</organism>
<protein>
    <submittedName>
        <fullName evidence="4">Cytochrome P450</fullName>
    </submittedName>
</protein>
<accession>A0ABP9R1B2</accession>
<evidence type="ECO:0000256" key="2">
    <source>
        <dbReference type="ARBA" id="ARBA00010617"/>
    </source>
</evidence>
<keyword evidence="5" id="KW-1185">Reference proteome</keyword>
<dbReference type="InterPro" id="IPR002401">
    <property type="entry name" value="Cyt_P450_E_grp-I"/>
</dbReference>
<dbReference type="InterPro" id="IPR001128">
    <property type="entry name" value="Cyt_P450"/>
</dbReference>
<comment type="caution">
    <text evidence="4">The sequence shown here is derived from an EMBL/GenBank/DDBJ whole genome shotgun (WGS) entry which is preliminary data.</text>
</comment>
<keyword evidence="3" id="KW-0503">Monooxygenase</keyword>
<comment type="cofactor">
    <cofactor evidence="1">
        <name>heme</name>
        <dbReference type="ChEBI" id="CHEBI:30413"/>
    </cofactor>
</comment>
<name>A0ABP9R1B2_9PSEU</name>
<dbReference type="SUPFAM" id="SSF48264">
    <property type="entry name" value="Cytochrome P450"/>
    <property type="match status" value="1"/>
</dbReference>
<dbReference type="EMBL" id="BAABJP010000043">
    <property type="protein sequence ID" value="GAA5170290.1"/>
    <property type="molecule type" value="Genomic_DNA"/>
</dbReference>
<evidence type="ECO:0000256" key="3">
    <source>
        <dbReference type="RuleBase" id="RU000461"/>
    </source>
</evidence>
<comment type="similarity">
    <text evidence="2 3">Belongs to the cytochrome P450 family.</text>
</comment>
<sequence length="451" mass="50032">MSSATVLSPSVVDGLPPGPKLPKLLSSALVWTAPQRIERWAHRRYGSMFTLYAAPSGWMVFITEREHLKQVFGGDPKVYHAGEANSIMRGVLGDSSVLLLDEETHRDRRRLMMPPFHRDAVRRQMDVMAEITAENVARWPVGRPFPVAPLMSEITLEVILRTVIGADDPTRLAALRAALPKVMDMNLLGVTAMLYPELQRYRPWHGVRRDRAEADRLLYQEIADRRADPRLAERTDVLAMLVAAADENGRGMTDRELRDQLITLLGAGHETTATGLSWTFERLIRHPDLLRRAVEAAQADDGSGDEFLDAVVKESLRVRPVVYEVGRTLTEPVELGGYRLPAGTVVLPSIGLPHVDPGRYTDPERFDPDRMLGGTPGPTTWLPFGGGGRRCLGATFALIEMRVVIREILRRVRLDTTTAPGERQVTKHVTLVPHKGARIRVSTVTSAPAGA</sequence>
<evidence type="ECO:0000313" key="5">
    <source>
        <dbReference type="Proteomes" id="UP001428817"/>
    </source>
</evidence>
<gene>
    <name evidence="4" type="ORF">GCM10023321_67220</name>
</gene>
<dbReference type="InterPro" id="IPR050121">
    <property type="entry name" value="Cytochrome_P450_monoxygenase"/>
</dbReference>
<dbReference type="PRINTS" id="PR00463">
    <property type="entry name" value="EP450I"/>
</dbReference>
<dbReference type="PANTHER" id="PTHR24305:SF166">
    <property type="entry name" value="CYTOCHROME P450 12A4, MITOCHONDRIAL-RELATED"/>
    <property type="match status" value="1"/>
</dbReference>
<dbReference type="Gene3D" id="1.10.630.10">
    <property type="entry name" value="Cytochrome P450"/>
    <property type="match status" value="1"/>
</dbReference>
<dbReference type="InterPro" id="IPR036396">
    <property type="entry name" value="Cyt_P450_sf"/>
</dbReference>
<dbReference type="Pfam" id="PF00067">
    <property type="entry name" value="p450"/>
    <property type="match status" value="1"/>
</dbReference>
<dbReference type="PANTHER" id="PTHR24305">
    <property type="entry name" value="CYTOCHROME P450"/>
    <property type="match status" value="1"/>
</dbReference>
<keyword evidence="3" id="KW-0349">Heme</keyword>
<dbReference type="Proteomes" id="UP001428817">
    <property type="component" value="Unassembled WGS sequence"/>
</dbReference>
<reference evidence="5" key="1">
    <citation type="journal article" date="2019" name="Int. J. Syst. Evol. Microbiol.">
        <title>The Global Catalogue of Microorganisms (GCM) 10K type strain sequencing project: providing services to taxonomists for standard genome sequencing and annotation.</title>
        <authorList>
            <consortium name="The Broad Institute Genomics Platform"/>
            <consortium name="The Broad Institute Genome Sequencing Center for Infectious Disease"/>
            <person name="Wu L."/>
            <person name="Ma J."/>
        </authorList>
    </citation>
    <scope>NUCLEOTIDE SEQUENCE [LARGE SCALE GENOMIC DNA]</scope>
    <source>
        <strain evidence="5">JCM 18303</strain>
    </source>
</reference>
<proteinExistence type="inferred from homology"/>
<keyword evidence="3" id="KW-0560">Oxidoreductase</keyword>
<dbReference type="PRINTS" id="PR00385">
    <property type="entry name" value="P450"/>
</dbReference>
<keyword evidence="3" id="KW-0408">Iron</keyword>
<evidence type="ECO:0000313" key="4">
    <source>
        <dbReference type="EMBL" id="GAA5170290.1"/>
    </source>
</evidence>
<dbReference type="InterPro" id="IPR017972">
    <property type="entry name" value="Cyt_P450_CS"/>
</dbReference>
<keyword evidence="3" id="KW-0479">Metal-binding</keyword>